<keyword evidence="2" id="KW-0812">Transmembrane</keyword>
<dbReference type="AlphaFoldDB" id="A0A3M8Q1Z8"/>
<accession>A0A3M8Q1Z8</accession>
<dbReference type="OrthoDB" id="6195508at2"/>
<keyword evidence="1" id="KW-0175">Coiled coil</keyword>
<keyword evidence="2" id="KW-0472">Membrane</keyword>
<evidence type="ECO:0000313" key="3">
    <source>
        <dbReference type="EMBL" id="RNF49204.1"/>
    </source>
</evidence>
<dbReference type="RefSeq" id="WP_123096299.1">
    <property type="nucleotide sequence ID" value="NZ_RIZG01000008.1"/>
</dbReference>
<feature type="coiled-coil region" evidence="1">
    <location>
        <begin position="64"/>
        <end position="98"/>
    </location>
</feature>
<dbReference type="EMBL" id="RIZG01000008">
    <property type="protein sequence ID" value="RNF49204.1"/>
    <property type="molecule type" value="Genomic_DNA"/>
</dbReference>
<protein>
    <submittedName>
        <fullName evidence="3">Uncharacterized protein</fullName>
    </submittedName>
</protein>
<evidence type="ECO:0000256" key="2">
    <source>
        <dbReference type="SAM" id="Phobius"/>
    </source>
</evidence>
<gene>
    <name evidence="3" type="ORF">EBI00_12620</name>
</gene>
<name>A0A3M8Q1Z8_9GAMM</name>
<feature type="transmembrane region" description="Helical" evidence="2">
    <location>
        <begin position="28"/>
        <end position="52"/>
    </location>
</feature>
<organism evidence="3 4">
    <name type="scientific">Marinomonas hwangdonensis</name>
    <dbReference type="NCBI Taxonomy" id="1053647"/>
    <lineage>
        <taxon>Bacteria</taxon>
        <taxon>Pseudomonadati</taxon>
        <taxon>Pseudomonadota</taxon>
        <taxon>Gammaproteobacteria</taxon>
        <taxon>Oceanospirillales</taxon>
        <taxon>Oceanospirillaceae</taxon>
        <taxon>Marinomonas</taxon>
    </lineage>
</organism>
<dbReference type="Proteomes" id="UP000280507">
    <property type="component" value="Unassembled WGS sequence"/>
</dbReference>
<proteinExistence type="predicted"/>
<evidence type="ECO:0000313" key="4">
    <source>
        <dbReference type="Proteomes" id="UP000280507"/>
    </source>
</evidence>
<keyword evidence="4" id="KW-1185">Reference proteome</keyword>
<evidence type="ECO:0000256" key="1">
    <source>
        <dbReference type="SAM" id="Coils"/>
    </source>
</evidence>
<comment type="caution">
    <text evidence="3">The sequence shown here is derived from an EMBL/GenBank/DDBJ whole genome shotgun (WGS) entry which is preliminary data.</text>
</comment>
<sequence length="179" mass="20141">MATKPTKDKKVDDEKPADELAPKKNNKALFITAFVVFLLSVSASTGVAFFLLSPKESTPSNDQLAQQEQLLTSLQESLKQQEMKINAIEEQNETLKLYLRHSSATALKNILIDQEQNIQAYLKVMKSAIGDFSALIPRTTDWNNEYQYQLDLALKGSMKREDLLKLLKTGEPNDTPPQL</sequence>
<reference evidence="3 4" key="1">
    <citation type="journal article" date="2012" name="Int. J. Syst. Evol. Microbiol.">
        <title>Marinomonas hwangdonensis sp. nov., isolated from seawater.</title>
        <authorList>
            <person name="Jung Y.T."/>
            <person name="Oh T.K."/>
            <person name="Yoon J.H."/>
        </authorList>
    </citation>
    <scope>NUCLEOTIDE SEQUENCE [LARGE SCALE GENOMIC DNA]</scope>
    <source>
        <strain evidence="3 4">HDW-15</strain>
    </source>
</reference>
<keyword evidence="2" id="KW-1133">Transmembrane helix</keyword>